<keyword evidence="2" id="KW-0378">Hydrolase</keyword>
<organism evidence="2 3">
    <name type="scientific">Barrientosiimonas humi</name>
    <dbReference type="NCBI Taxonomy" id="999931"/>
    <lineage>
        <taxon>Bacteria</taxon>
        <taxon>Bacillati</taxon>
        <taxon>Actinomycetota</taxon>
        <taxon>Actinomycetes</taxon>
        <taxon>Micrococcales</taxon>
        <taxon>Dermacoccaceae</taxon>
        <taxon>Barrientosiimonas</taxon>
    </lineage>
</organism>
<evidence type="ECO:0000313" key="2">
    <source>
        <dbReference type="EMBL" id="TQL34259.1"/>
    </source>
</evidence>
<dbReference type="GO" id="GO:0006203">
    <property type="term" value="P:dGTP catabolic process"/>
    <property type="evidence" value="ECO:0007669"/>
    <property type="project" value="TreeGrafter"/>
</dbReference>
<gene>
    <name evidence="2" type="ORF">FB554_2423</name>
</gene>
<reference evidence="2 3" key="1">
    <citation type="submission" date="2019-06" db="EMBL/GenBank/DDBJ databases">
        <title>Sequencing the genomes of 1000 actinobacteria strains.</title>
        <authorList>
            <person name="Klenk H.-P."/>
        </authorList>
    </citation>
    <scope>NUCLEOTIDE SEQUENCE [LARGE SCALE GENOMIC DNA]</scope>
    <source>
        <strain evidence="2 3">DSM 24617</strain>
    </source>
</reference>
<protein>
    <submittedName>
        <fullName evidence="2">XTP/dITP diphosphohydrolase</fullName>
    </submittedName>
</protein>
<dbReference type="FunFam" id="1.10.287.1080:FF:000001">
    <property type="entry name" value="Nucleoside triphosphate pyrophosphohydrolase"/>
    <property type="match status" value="1"/>
</dbReference>
<dbReference type="CDD" id="cd11528">
    <property type="entry name" value="NTP-PPase_MazG_Nterm"/>
    <property type="match status" value="1"/>
</dbReference>
<dbReference type="InterPro" id="IPR048015">
    <property type="entry name" value="NTP-PPase_MazG-like_N"/>
</dbReference>
<dbReference type="AlphaFoldDB" id="A0A542XEK7"/>
<proteinExistence type="predicted"/>
<name>A0A542XEK7_9MICO</name>
<dbReference type="GO" id="GO:0047429">
    <property type="term" value="F:nucleoside triphosphate diphosphatase activity"/>
    <property type="evidence" value="ECO:0007669"/>
    <property type="project" value="TreeGrafter"/>
</dbReference>
<dbReference type="SUPFAM" id="SSF101386">
    <property type="entry name" value="all-alpha NTP pyrophosphatases"/>
    <property type="match status" value="1"/>
</dbReference>
<dbReference type="RefSeq" id="WP_142006401.1">
    <property type="nucleotide sequence ID" value="NZ_CAJTBP010000001.1"/>
</dbReference>
<dbReference type="PANTHER" id="PTHR30522">
    <property type="entry name" value="NUCLEOSIDE TRIPHOSPHATE PYROPHOSPHOHYDROLASE"/>
    <property type="match status" value="1"/>
</dbReference>
<comment type="caution">
    <text evidence="2">The sequence shown here is derived from an EMBL/GenBank/DDBJ whole genome shotgun (WGS) entry which is preliminary data.</text>
</comment>
<sequence length="310" mass="33308">MTEPAGSLTLLVTSPRVAAGLLTRDAWDVLSRADRVLAIDLDDPTPAALVSSGIEVEALVAEPDSLARDLAQSALSSRTVWVGSPDADPGLTDALAAELTRLPDPPEVEVLVASWDVPGARLLDAVAVMDQLRSPGGCPWDAEQTHESLTKYLLEEAHETVEAIEVGDREHLAEELGDVLLQVLFHARIAAEHPEAPFDVDDVAAGLVGKLVRRHPHVFADGDASSPEDVERAWEQIKADEKPTRDAADLLAGIPASLPLPLVVDKVRARVRRRGADPALDVRLEQLGEDSRVGAARGWEQLRALLDERA</sequence>
<dbReference type="GO" id="GO:0046081">
    <property type="term" value="P:dUTP catabolic process"/>
    <property type="evidence" value="ECO:0007669"/>
    <property type="project" value="TreeGrafter"/>
</dbReference>
<dbReference type="OrthoDB" id="9808939at2"/>
<keyword evidence="3" id="KW-1185">Reference proteome</keyword>
<dbReference type="EMBL" id="VFOK01000001">
    <property type="protein sequence ID" value="TQL34259.1"/>
    <property type="molecule type" value="Genomic_DNA"/>
</dbReference>
<dbReference type="Pfam" id="PF03819">
    <property type="entry name" value="MazG"/>
    <property type="match status" value="1"/>
</dbReference>
<dbReference type="GO" id="GO:0006950">
    <property type="term" value="P:response to stress"/>
    <property type="evidence" value="ECO:0007669"/>
    <property type="project" value="UniProtKB-ARBA"/>
</dbReference>
<feature type="domain" description="NTP pyrophosphohydrolase MazG-like" evidence="1">
    <location>
        <begin position="144"/>
        <end position="219"/>
    </location>
</feature>
<dbReference type="Proteomes" id="UP000318336">
    <property type="component" value="Unassembled WGS sequence"/>
</dbReference>
<accession>A0A542XEK7</accession>
<evidence type="ECO:0000313" key="3">
    <source>
        <dbReference type="Proteomes" id="UP000318336"/>
    </source>
</evidence>
<evidence type="ECO:0000259" key="1">
    <source>
        <dbReference type="Pfam" id="PF03819"/>
    </source>
</evidence>
<dbReference type="InterPro" id="IPR011551">
    <property type="entry name" value="NTP_PyrPHydrolase_MazG"/>
</dbReference>
<dbReference type="PANTHER" id="PTHR30522:SF0">
    <property type="entry name" value="NUCLEOSIDE TRIPHOSPHATE PYROPHOSPHOHYDROLASE"/>
    <property type="match status" value="1"/>
</dbReference>
<dbReference type="NCBIfam" id="TIGR00444">
    <property type="entry name" value="mazG"/>
    <property type="match status" value="1"/>
</dbReference>
<dbReference type="GO" id="GO:0046047">
    <property type="term" value="P:TTP catabolic process"/>
    <property type="evidence" value="ECO:0007669"/>
    <property type="project" value="TreeGrafter"/>
</dbReference>
<dbReference type="Gene3D" id="1.10.287.1080">
    <property type="entry name" value="MazG-like"/>
    <property type="match status" value="1"/>
</dbReference>
<dbReference type="GO" id="GO:0046076">
    <property type="term" value="P:dTTP catabolic process"/>
    <property type="evidence" value="ECO:0007669"/>
    <property type="project" value="TreeGrafter"/>
</dbReference>
<dbReference type="InterPro" id="IPR004518">
    <property type="entry name" value="MazG-like_dom"/>
</dbReference>
<dbReference type="GO" id="GO:0046052">
    <property type="term" value="P:UTP catabolic process"/>
    <property type="evidence" value="ECO:0007669"/>
    <property type="project" value="TreeGrafter"/>
</dbReference>
<dbReference type="GO" id="GO:0046061">
    <property type="term" value="P:dATP catabolic process"/>
    <property type="evidence" value="ECO:0007669"/>
    <property type="project" value="TreeGrafter"/>
</dbReference>